<dbReference type="AlphaFoldDB" id="A0A2L0UC23"/>
<organism evidence="2 3">
    <name type="scientific">Arthrobacter agilis</name>
    <dbReference type="NCBI Taxonomy" id="37921"/>
    <lineage>
        <taxon>Bacteria</taxon>
        <taxon>Bacillati</taxon>
        <taxon>Actinomycetota</taxon>
        <taxon>Actinomycetes</taxon>
        <taxon>Micrococcales</taxon>
        <taxon>Micrococcaceae</taxon>
        <taxon>Arthrobacter</taxon>
    </lineage>
</organism>
<sequence>MGLETRFAVLAAGVLLLAGCGSEAIDAGTAGDFQAEVRTIASTAAAGDPAGAIVLAQRLKGEVDDARAAGAVTEDRATLIGMRIDALVASLGAGQVPADATPPVPAPSDDASDGEAPEDGATGEDPAEQAPADPAPAEEPADPAPATAPAETTEPPAPVPAPVEEGDGESGDTGSEDTGADPAPGNSGGNAADPAEQQRKAEEKAREAAEKAAERARDKGKGENGGN</sequence>
<evidence type="ECO:0000313" key="2">
    <source>
        <dbReference type="EMBL" id="AUZ86833.1"/>
    </source>
</evidence>
<dbReference type="EMBL" id="CP024915">
    <property type="protein sequence ID" value="AUZ86833.1"/>
    <property type="molecule type" value="Genomic_DNA"/>
</dbReference>
<evidence type="ECO:0000256" key="1">
    <source>
        <dbReference type="SAM" id="MobiDB-lite"/>
    </source>
</evidence>
<feature type="compositionally biased region" description="Acidic residues" evidence="1">
    <location>
        <begin position="164"/>
        <end position="179"/>
    </location>
</feature>
<feature type="compositionally biased region" description="Basic and acidic residues" evidence="1">
    <location>
        <begin position="196"/>
        <end position="227"/>
    </location>
</feature>
<dbReference type="Proteomes" id="UP000239187">
    <property type="component" value="Chromosome"/>
</dbReference>
<gene>
    <name evidence="2" type="ORF">CVO76_03635</name>
</gene>
<feature type="region of interest" description="Disordered" evidence="1">
    <location>
        <begin position="96"/>
        <end position="227"/>
    </location>
</feature>
<proteinExistence type="predicted"/>
<evidence type="ECO:0008006" key="4">
    <source>
        <dbReference type="Google" id="ProtNLM"/>
    </source>
</evidence>
<accession>A0A2L0UC23</accession>
<name>A0A2L0UC23_9MICC</name>
<reference evidence="2 3" key="1">
    <citation type="submission" date="2017-11" db="EMBL/GenBank/DDBJ databases">
        <title>Draft genome of Arthrobacter agilis strain UMCV2, a plant growth-promoting rhizobacterium and biocontrol capacity of phytopathogenic fungi.</title>
        <authorList>
            <person name="Martinez-Camara R."/>
            <person name="Santoyo G."/>
            <person name="Moreno-Hagelsieb G."/>
            <person name="Valencia-Cantero E."/>
        </authorList>
    </citation>
    <scope>NUCLEOTIDE SEQUENCE [LARGE SCALE GENOMIC DNA]</scope>
    <source>
        <strain evidence="2 3">UMCV2</strain>
    </source>
</reference>
<feature type="compositionally biased region" description="Low complexity" evidence="1">
    <location>
        <begin position="144"/>
        <end position="154"/>
    </location>
</feature>
<protein>
    <recommendedName>
        <fullName evidence="4">Mucin-associated surface protein</fullName>
    </recommendedName>
</protein>
<feature type="compositionally biased region" description="Acidic residues" evidence="1">
    <location>
        <begin position="110"/>
        <end position="127"/>
    </location>
</feature>
<dbReference type="PROSITE" id="PS51257">
    <property type="entry name" value="PROKAR_LIPOPROTEIN"/>
    <property type="match status" value="1"/>
</dbReference>
<evidence type="ECO:0000313" key="3">
    <source>
        <dbReference type="Proteomes" id="UP000239187"/>
    </source>
</evidence>